<comment type="function">
    <text evidence="6">Specifically methylates the N4 position of cytidine in position 1402 (C1402) of 16S rRNA.</text>
</comment>
<feature type="binding site" evidence="6">
    <location>
        <position position="72"/>
    </location>
    <ligand>
        <name>S-adenosyl-L-methionine</name>
        <dbReference type="ChEBI" id="CHEBI:59789"/>
    </ligand>
</feature>
<dbReference type="EC" id="2.1.1.199" evidence="6"/>
<comment type="similarity">
    <text evidence="1 6">Belongs to the methyltransferase superfamily. RsmH family.</text>
</comment>
<evidence type="ECO:0000256" key="3">
    <source>
        <dbReference type="ARBA" id="ARBA00022603"/>
    </source>
</evidence>
<dbReference type="InterPro" id="IPR029063">
    <property type="entry name" value="SAM-dependent_MTases_sf"/>
</dbReference>
<comment type="caution">
    <text evidence="6">Lacks conserved residue(s) required for the propagation of feature annotation.</text>
</comment>
<evidence type="ECO:0000256" key="1">
    <source>
        <dbReference type="ARBA" id="ARBA00010396"/>
    </source>
</evidence>
<dbReference type="Gene3D" id="3.40.50.150">
    <property type="entry name" value="Vaccinia Virus protein VP39"/>
    <property type="match status" value="1"/>
</dbReference>
<dbReference type="EMBL" id="DTHB01000060">
    <property type="protein sequence ID" value="HGB15681.1"/>
    <property type="molecule type" value="Genomic_DNA"/>
</dbReference>
<protein>
    <recommendedName>
        <fullName evidence="6">Ribosomal RNA small subunit methyltransferase H</fullName>
        <ecNumber evidence="6">2.1.1.199</ecNumber>
    </recommendedName>
    <alternativeName>
        <fullName evidence="6">16S rRNA m(4)C1402 methyltransferase</fullName>
    </alternativeName>
    <alternativeName>
        <fullName evidence="6">rRNA (cytosine-N(4)-)-methyltransferase RsmH</fullName>
    </alternativeName>
</protein>
<dbReference type="Gene3D" id="1.10.150.170">
    <property type="entry name" value="Putative methyltransferase TM0872, insert domain"/>
    <property type="match status" value="1"/>
</dbReference>
<dbReference type="SUPFAM" id="SSF53335">
    <property type="entry name" value="S-adenosyl-L-methionine-dependent methyltransferases"/>
    <property type="match status" value="1"/>
</dbReference>
<comment type="caution">
    <text evidence="7">The sequence shown here is derived from an EMBL/GenBank/DDBJ whole genome shotgun (WGS) entry which is preliminary data.</text>
</comment>
<evidence type="ECO:0000256" key="4">
    <source>
        <dbReference type="ARBA" id="ARBA00022679"/>
    </source>
</evidence>
<evidence type="ECO:0000256" key="6">
    <source>
        <dbReference type="HAMAP-Rule" id="MF_01007"/>
    </source>
</evidence>
<keyword evidence="4 6" id="KW-0808">Transferase</keyword>
<feature type="binding site" evidence="6">
    <location>
        <begin position="25"/>
        <end position="27"/>
    </location>
    <ligand>
        <name>S-adenosyl-L-methionine</name>
        <dbReference type="ChEBI" id="CHEBI:59789"/>
    </ligand>
</feature>
<feature type="binding site" evidence="6">
    <location>
        <position position="45"/>
    </location>
    <ligand>
        <name>S-adenosyl-L-methionine</name>
        <dbReference type="ChEBI" id="CHEBI:59789"/>
    </ligand>
</feature>
<dbReference type="Pfam" id="PF01795">
    <property type="entry name" value="Methyltransf_5"/>
    <property type="match status" value="1"/>
</dbReference>
<reference evidence="7" key="1">
    <citation type="journal article" date="2020" name="mSystems">
        <title>Genome- and Community-Level Interaction Insights into Carbon Utilization and Element Cycling Functions of Hydrothermarchaeota in Hydrothermal Sediment.</title>
        <authorList>
            <person name="Zhou Z."/>
            <person name="Liu Y."/>
            <person name="Xu W."/>
            <person name="Pan J."/>
            <person name="Luo Z.H."/>
            <person name="Li M."/>
        </authorList>
    </citation>
    <scope>NUCLEOTIDE SEQUENCE [LARGE SCALE GENOMIC DNA]</scope>
    <source>
        <strain evidence="7">SpSt-776</strain>
    </source>
</reference>
<dbReference type="AlphaFoldDB" id="A0A7C3SK16"/>
<feature type="binding site" evidence="6">
    <location>
        <position position="93"/>
    </location>
    <ligand>
        <name>S-adenosyl-L-methionine</name>
        <dbReference type="ChEBI" id="CHEBI:59789"/>
    </ligand>
</feature>
<dbReference type="GO" id="GO:0070475">
    <property type="term" value="P:rRNA base methylation"/>
    <property type="evidence" value="ECO:0007669"/>
    <property type="project" value="UniProtKB-UniRule"/>
</dbReference>
<evidence type="ECO:0000256" key="5">
    <source>
        <dbReference type="ARBA" id="ARBA00022691"/>
    </source>
</evidence>
<dbReference type="GO" id="GO:0005737">
    <property type="term" value="C:cytoplasm"/>
    <property type="evidence" value="ECO:0007669"/>
    <property type="project" value="UniProtKB-SubCell"/>
</dbReference>
<organism evidence="7">
    <name type="scientific">Desulfobacca acetoxidans</name>
    <dbReference type="NCBI Taxonomy" id="60893"/>
    <lineage>
        <taxon>Bacteria</taxon>
        <taxon>Pseudomonadati</taxon>
        <taxon>Thermodesulfobacteriota</taxon>
        <taxon>Desulfobaccia</taxon>
        <taxon>Desulfobaccales</taxon>
        <taxon>Desulfobaccaceae</taxon>
        <taxon>Desulfobacca</taxon>
    </lineage>
</organism>
<gene>
    <name evidence="6 7" type="primary">rsmH</name>
    <name evidence="7" type="ORF">ENV62_10665</name>
</gene>
<dbReference type="SUPFAM" id="SSF81799">
    <property type="entry name" value="Putative methyltransferase TM0872, insert domain"/>
    <property type="match status" value="1"/>
</dbReference>
<sequence>MVMEVLAGLNIRPGRLYVDGTIGEGGHAVAILDRLSQAGELIGLDRNPDVLQAAAGRLAPFTSRFRLFHRSFSQLGEVLEAVQVQAVAGILLDLGLSLFLLEQSGRGFSFRRDEPLDMRFDPSEPTPTAADLLNSLSQSQLEKIFREYGEEPRARRLARLVVQVRRQQPFRTTRQLVEVIRQALGPGKPGSRIHPATRIFQALRIAVNRELEELDTFLSRAPGWLEPEGRLVVLSYHSLEDRLVKQRLLEWERAGIMRRLTKKPLRPSESEVKRNPRSRTARLRVAEKI</sequence>
<evidence type="ECO:0000313" key="7">
    <source>
        <dbReference type="EMBL" id="HGB15681.1"/>
    </source>
</evidence>
<keyword evidence="5 6" id="KW-0949">S-adenosyl-L-methionine</keyword>
<evidence type="ECO:0000256" key="2">
    <source>
        <dbReference type="ARBA" id="ARBA00022552"/>
    </source>
</evidence>
<comment type="subcellular location">
    <subcellularLocation>
        <location evidence="6">Cytoplasm</location>
    </subcellularLocation>
</comment>
<name>A0A7C3SK16_9BACT</name>
<keyword evidence="2 6" id="KW-0698">rRNA processing</keyword>
<accession>A0A7C3SK16</accession>
<keyword evidence="6" id="KW-0963">Cytoplasm</keyword>
<dbReference type="PANTHER" id="PTHR11265">
    <property type="entry name" value="S-ADENOSYL-METHYLTRANSFERASE MRAW"/>
    <property type="match status" value="1"/>
</dbReference>
<proteinExistence type="inferred from homology"/>
<dbReference type="InterPro" id="IPR023397">
    <property type="entry name" value="SAM-dep_MeTrfase_MraW_recog"/>
</dbReference>
<keyword evidence="3 6" id="KW-0489">Methyltransferase</keyword>
<comment type="catalytic activity">
    <reaction evidence="6">
        <text>cytidine(1402) in 16S rRNA + S-adenosyl-L-methionine = N(4)-methylcytidine(1402) in 16S rRNA + S-adenosyl-L-homocysteine + H(+)</text>
        <dbReference type="Rhea" id="RHEA:42928"/>
        <dbReference type="Rhea" id="RHEA-COMP:10286"/>
        <dbReference type="Rhea" id="RHEA-COMP:10287"/>
        <dbReference type="ChEBI" id="CHEBI:15378"/>
        <dbReference type="ChEBI" id="CHEBI:57856"/>
        <dbReference type="ChEBI" id="CHEBI:59789"/>
        <dbReference type="ChEBI" id="CHEBI:74506"/>
        <dbReference type="ChEBI" id="CHEBI:82748"/>
        <dbReference type="EC" id="2.1.1.199"/>
    </reaction>
</comment>
<dbReference type="GO" id="GO:0071424">
    <property type="term" value="F:rRNA (cytosine-N4-)-methyltransferase activity"/>
    <property type="evidence" value="ECO:0007669"/>
    <property type="project" value="UniProtKB-UniRule"/>
</dbReference>
<dbReference type="InterPro" id="IPR002903">
    <property type="entry name" value="RsmH"/>
</dbReference>
<dbReference type="PANTHER" id="PTHR11265:SF0">
    <property type="entry name" value="12S RRNA N4-METHYLCYTIDINE METHYLTRANSFERASE"/>
    <property type="match status" value="1"/>
</dbReference>
<dbReference type="NCBIfam" id="TIGR00006">
    <property type="entry name" value="16S rRNA (cytosine(1402)-N(4))-methyltransferase RsmH"/>
    <property type="match status" value="1"/>
</dbReference>
<dbReference type="PIRSF" id="PIRSF004486">
    <property type="entry name" value="MraW"/>
    <property type="match status" value="1"/>
</dbReference>
<dbReference type="HAMAP" id="MF_01007">
    <property type="entry name" value="16SrRNA_methyltr_H"/>
    <property type="match status" value="1"/>
</dbReference>